<comment type="caution">
    <text evidence="1">The sequence shown here is derived from an EMBL/GenBank/DDBJ whole genome shotgun (WGS) entry which is preliminary data.</text>
</comment>
<accession>X1Q8W6</accession>
<sequence>EDANWAETLKLVDTTSEYALTGAIFSQDRYA</sequence>
<reference evidence="1" key="1">
    <citation type="journal article" date="2014" name="Front. Microbiol.">
        <title>High frequency of phylogenetically diverse reductive dehalogenase-homologous genes in deep subseafloor sedimentary metagenomes.</title>
        <authorList>
            <person name="Kawai M."/>
            <person name="Futagami T."/>
            <person name="Toyoda A."/>
            <person name="Takaki Y."/>
            <person name="Nishi S."/>
            <person name="Hori S."/>
            <person name="Arai W."/>
            <person name="Tsubouchi T."/>
            <person name="Morono Y."/>
            <person name="Uchiyama I."/>
            <person name="Ito T."/>
            <person name="Fujiyama A."/>
            <person name="Inagaki F."/>
            <person name="Takami H."/>
        </authorList>
    </citation>
    <scope>NUCLEOTIDE SEQUENCE</scope>
    <source>
        <strain evidence="1">Expedition CK06-06</strain>
    </source>
</reference>
<feature type="non-terminal residue" evidence="1">
    <location>
        <position position="31"/>
    </location>
</feature>
<dbReference type="AlphaFoldDB" id="X1Q8W6"/>
<organism evidence="1">
    <name type="scientific">marine sediment metagenome</name>
    <dbReference type="NCBI Taxonomy" id="412755"/>
    <lineage>
        <taxon>unclassified sequences</taxon>
        <taxon>metagenomes</taxon>
        <taxon>ecological metagenomes</taxon>
    </lineage>
</organism>
<dbReference type="EMBL" id="BARV01046329">
    <property type="protein sequence ID" value="GAI64937.1"/>
    <property type="molecule type" value="Genomic_DNA"/>
</dbReference>
<dbReference type="GO" id="GO:0016620">
    <property type="term" value="F:oxidoreductase activity, acting on the aldehyde or oxo group of donors, NAD or NADP as acceptor"/>
    <property type="evidence" value="ECO:0007669"/>
    <property type="project" value="InterPro"/>
</dbReference>
<feature type="non-terminal residue" evidence="1">
    <location>
        <position position="1"/>
    </location>
</feature>
<name>X1Q8W6_9ZZZZ</name>
<evidence type="ECO:0000313" key="1">
    <source>
        <dbReference type="EMBL" id="GAI64937.1"/>
    </source>
</evidence>
<protein>
    <submittedName>
        <fullName evidence="1">Uncharacterized protein</fullName>
    </submittedName>
</protein>
<proteinExistence type="predicted"/>
<dbReference type="Gene3D" id="3.40.309.10">
    <property type="entry name" value="Aldehyde Dehydrogenase, Chain A, domain 2"/>
    <property type="match status" value="1"/>
</dbReference>
<gene>
    <name evidence="1" type="ORF">S06H3_67181</name>
</gene>
<dbReference type="InterPro" id="IPR016163">
    <property type="entry name" value="Ald_DH_C"/>
</dbReference>